<organism evidence="1 2">
    <name type="scientific">SAR324 cluster bacterium</name>
    <dbReference type="NCBI Taxonomy" id="2024889"/>
    <lineage>
        <taxon>Bacteria</taxon>
        <taxon>Deltaproteobacteria</taxon>
        <taxon>SAR324 cluster</taxon>
    </lineage>
</organism>
<reference evidence="1 2" key="1">
    <citation type="journal article" date="2020" name="Biotechnol. Biofuels">
        <title>New insights from the biogas microbiome by comprehensive genome-resolved metagenomics of nearly 1600 species originating from multiple anaerobic digesters.</title>
        <authorList>
            <person name="Campanaro S."/>
            <person name="Treu L."/>
            <person name="Rodriguez-R L.M."/>
            <person name="Kovalovszki A."/>
            <person name="Ziels R.M."/>
            <person name="Maus I."/>
            <person name="Zhu X."/>
            <person name="Kougias P.G."/>
            <person name="Basile A."/>
            <person name="Luo G."/>
            <person name="Schluter A."/>
            <person name="Konstantinidis K.T."/>
            <person name="Angelidaki I."/>
        </authorList>
    </citation>
    <scope>NUCLEOTIDE SEQUENCE [LARGE SCALE GENOMIC DNA]</scope>
    <source>
        <strain evidence="1">AS27yjCOA_65</strain>
    </source>
</reference>
<sequence>MAEISAREVEAVRSALKALDELPQGFHVIDLKRVTQEGSTDCGVASLTAVIQYLNPSALKEIASGQLPTTVRGLGDYMESIAKPFGVTTNPVDGKKVPMQMKLICKQPRTLLGQIRGMGYS</sequence>
<name>A0A7X9FQ48_9DELT</name>
<evidence type="ECO:0000313" key="2">
    <source>
        <dbReference type="Proteomes" id="UP000524246"/>
    </source>
</evidence>
<gene>
    <name evidence="1" type="ORF">GYA55_03040</name>
</gene>
<comment type="caution">
    <text evidence="1">The sequence shown here is derived from an EMBL/GenBank/DDBJ whole genome shotgun (WGS) entry which is preliminary data.</text>
</comment>
<dbReference type="EMBL" id="JAAZON010000118">
    <property type="protein sequence ID" value="NMC62122.1"/>
    <property type="molecule type" value="Genomic_DNA"/>
</dbReference>
<dbReference type="Proteomes" id="UP000524246">
    <property type="component" value="Unassembled WGS sequence"/>
</dbReference>
<evidence type="ECO:0008006" key="3">
    <source>
        <dbReference type="Google" id="ProtNLM"/>
    </source>
</evidence>
<proteinExistence type="predicted"/>
<protein>
    <recommendedName>
        <fullName evidence="3">Peptidase C39 domain-containing protein</fullName>
    </recommendedName>
</protein>
<evidence type="ECO:0000313" key="1">
    <source>
        <dbReference type="EMBL" id="NMC62122.1"/>
    </source>
</evidence>
<accession>A0A7X9FQ48</accession>
<dbReference type="AlphaFoldDB" id="A0A7X9FQ48"/>